<name>A0A0C4DT25_MAGP6</name>
<dbReference type="EMBL" id="GL876967">
    <property type="protein sequence ID" value="KLU84031.1"/>
    <property type="molecule type" value="Genomic_DNA"/>
</dbReference>
<gene>
    <name evidence="1" type="ORF">MAPG_03078</name>
</gene>
<evidence type="ECO:0000313" key="2">
    <source>
        <dbReference type="EnsemblFungi" id="MAPG_03078T0"/>
    </source>
</evidence>
<dbReference type="EMBL" id="ADBL01000750">
    <property type="status" value="NOT_ANNOTATED_CDS"/>
    <property type="molecule type" value="Genomic_DNA"/>
</dbReference>
<evidence type="ECO:0000313" key="3">
    <source>
        <dbReference type="Proteomes" id="UP000011715"/>
    </source>
</evidence>
<protein>
    <submittedName>
        <fullName evidence="1 2">Uncharacterized protein</fullName>
    </submittedName>
</protein>
<reference evidence="1" key="2">
    <citation type="submission" date="2010-05" db="EMBL/GenBank/DDBJ databases">
        <title>The Genome Sequence of Magnaporthe poae strain ATCC 64411.</title>
        <authorList>
            <consortium name="The Broad Institute Genome Sequencing Platform"/>
            <consortium name="Broad Institute Genome Sequencing Center for Infectious Disease"/>
            <person name="Ma L.-J."/>
            <person name="Dead R."/>
            <person name="Young S."/>
            <person name="Zeng Q."/>
            <person name="Koehrsen M."/>
            <person name="Alvarado L."/>
            <person name="Berlin A."/>
            <person name="Chapman S.B."/>
            <person name="Chen Z."/>
            <person name="Freedman E."/>
            <person name="Gellesch M."/>
            <person name="Goldberg J."/>
            <person name="Griggs A."/>
            <person name="Gujja S."/>
            <person name="Heilman E.R."/>
            <person name="Heiman D."/>
            <person name="Hepburn T."/>
            <person name="Howarth C."/>
            <person name="Jen D."/>
            <person name="Larson L."/>
            <person name="Mehta T."/>
            <person name="Neiman D."/>
            <person name="Pearson M."/>
            <person name="Roberts A."/>
            <person name="Saif S."/>
            <person name="Shea T."/>
            <person name="Shenoy N."/>
            <person name="Sisk P."/>
            <person name="Stolte C."/>
            <person name="Sykes S."/>
            <person name="Walk T."/>
            <person name="White J."/>
            <person name="Yandava C."/>
            <person name="Haas B."/>
            <person name="Nusbaum C."/>
            <person name="Birren B."/>
        </authorList>
    </citation>
    <scope>NUCLEOTIDE SEQUENCE</scope>
    <source>
        <strain evidence="1">ATCC 64411</strain>
    </source>
</reference>
<dbReference type="AlphaFoldDB" id="A0A0C4DT25"/>
<dbReference type="Proteomes" id="UP000011715">
    <property type="component" value="Unassembled WGS sequence"/>
</dbReference>
<proteinExistence type="predicted"/>
<reference evidence="1" key="3">
    <citation type="submission" date="2011-03" db="EMBL/GenBank/DDBJ databases">
        <title>Annotation of Magnaporthe poae ATCC 64411.</title>
        <authorList>
            <person name="Ma L.-J."/>
            <person name="Dead R."/>
            <person name="Young S.K."/>
            <person name="Zeng Q."/>
            <person name="Gargeya S."/>
            <person name="Fitzgerald M."/>
            <person name="Haas B."/>
            <person name="Abouelleil A."/>
            <person name="Alvarado L."/>
            <person name="Arachchi H.M."/>
            <person name="Berlin A."/>
            <person name="Brown A."/>
            <person name="Chapman S.B."/>
            <person name="Chen Z."/>
            <person name="Dunbar C."/>
            <person name="Freedman E."/>
            <person name="Gearin G."/>
            <person name="Gellesch M."/>
            <person name="Goldberg J."/>
            <person name="Griggs A."/>
            <person name="Gujja S."/>
            <person name="Heiman D."/>
            <person name="Howarth C."/>
            <person name="Larson L."/>
            <person name="Lui A."/>
            <person name="MacDonald P.J.P."/>
            <person name="Mehta T."/>
            <person name="Montmayeur A."/>
            <person name="Murphy C."/>
            <person name="Neiman D."/>
            <person name="Pearson M."/>
            <person name="Priest M."/>
            <person name="Roberts A."/>
            <person name="Saif S."/>
            <person name="Shea T."/>
            <person name="Shenoy N."/>
            <person name="Sisk P."/>
            <person name="Stolte C."/>
            <person name="Sykes S."/>
            <person name="Yandava C."/>
            <person name="Wortman J."/>
            <person name="Nusbaum C."/>
            <person name="Birren B."/>
        </authorList>
    </citation>
    <scope>NUCLEOTIDE SEQUENCE</scope>
    <source>
        <strain evidence="1">ATCC 64411</strain>
    </source>
</reference>
<dbReference type="EnsemblFungi" id="MAPG_03078T0">
    <property type="protein sequence ID" value="MAPG_03078T0"/>
    <property type="gene ID" value="MAPG_03078"/>
</dbReference>
<evidence type="ECO:0000313" key="1">
    <source>
        <dbReference type="EMBL" id="KLU84031.1"/>
    </source>
</evidence>
<sequence>MEGEFELARQGCGPLTSPWNRPRRACAVSRRPSRDPWLGWAMARRCCAALCWRAREAVASKREINQFGLFNPVFCQWGARSQGGCSSDFGWLHACTSLGPCIDQSLIGARGGPDAKDRNIVTVLCTLAWWILGLDPAIWVPSYIRSIHNAPCPHCAGC</sequence>
<organism evidence="2 3">
    <name type="scientific">Magnaporthiopsis poae (strain ATCC 64411 / 73-15)</name>
    <name type="common">Kentucky bluegrass fungus</name>
    <name type="synonym">Magnaporthe poae</name>
    <dbReference type="NCBI Taxonomy" id="644358"/>
    <lineage>
        <taxon>Eukaryota</taxon>
        <taxon>Fungi</taxon>
        <taxon>Dikarya</taxon>
        <taxon>Ascomycota</taxon>
        <taxon>Pezizomycotina</taxon>
        <taxon>Sordariomycetes</taxon>
        <taxon>Sordariomycetidae</taxon>
        <taxon>Magnaporthales</taxon>
        <taxon>Magnaporthaceae</taxon>
        <taxon>Magnaporthiopsis</taxon>
    </lineage>
</organism>
<reference evidence="3" key="1">
    <citation type="submission" date="2010-05" db="EMBL/GenBank/DDBJ databases">
        <title>The genome sequence of Magnaporthe poae strain ATCC 64411.</title>
        <authorList>
            <person name="Ma L.-J."/>
            <person name="Dead R."/>
            <person name="Young S."/>
            <person name="Zeng Q."/>
            <person name="Koehrsen M."/>
            <person name="Alvarado L."/>
            <person name="Berlin A."/>
            <person name="Chapman S.B."/>
            <person name="Chen Z."/>
            <person name="Freedman E."/>
            <person name="Gellesch M."/>
            <person name="Goldberg J."/>
            <person name="Griggs A."/>
            <person name="Gujja S."/>
            <person name="Heilman E.R."/>
            <person name="Heiman D."/>
            <person name="Hepburn T."/>
            <person name="Howarth C."/>
            <person name="Jen D."/>
            <person name="Larson L."/>
            <person name="Mehta T."/>
            <person name="Neiman D."/>
            <person name="Pearson M."/>
            <person name="Roberts A."/>
            <person name="Saif S."/>
            <person name="Shea T."/>
            <person name="Shenoy N."/>
            <person name="Sisk P."/>
            <person name="Stolte C."/>
            <person name="Sykes S."/>
            <person name="Walk T."/>
            <person name="White J."/>
            <person name="Yandava C."/>
            <person name="Haas B."/>
            <person name="Nusbaum C."/>
            <person name="Birren B."/>
        </authorList>
    </citation>
    <scope>NUCLEOTIDE SEQUENCE [LARGE SCALE GENOMIC DNA]</scope>
    <source>
        <strain evidence="3">ATCC 64411 / 73-15</strain>
    </source>
</reference>
<reference evidence="2" key="5">
    <citation type="submission" date="2015-06" db="UniProtKB">
        <authorList>
            <consortium name="EnsemblFungi"/>
        </authorList>
    </citation>
    <scope>IDENTIFICATION</scope>
    <source>
        <strain evidence="2">ATCC 64411</strain>
    </source>
</reference>
<keyword evidence="3" id="KW-1185">Reference proteome</keyword>
<accession>A0A0C4DT25</accession>
<reference evidence="2" key="4">
    <citation type="journal article" date="2015" name="G3 (Bethesda)">
        <title>Genome sequences of three phytopathogenic species of the Magnaporthaceae family of fungi.</title>
        <authorList>
            <person name="Okagaki L.H."/>
            <person name="Nunes C.C."/>
            <person name="Sailsbery J."/>
            <person name="Clay B."/>
            <person name="Brown D."/>
            <person name="John T."/>
            <person name="Oh Y."/>
            <person name="Young N."/>
            <person name="Fitzgerald M."/>
            <person name="Haas B.J."/>
            <person name="Zeng Q."/>
            <person name="Young S."/>
            <person name="Adiconis X."/>
            <person name="Fan L."/>
            <person name="Levin J.Z."/>
            <person name="Mitchell T.K."/>
            <person name="Okubara P.A."/>
            <person name="Farman M.L."/>
            <person name="Kohn L.M."/>
            <person name="Birren B."/>
            <person name="Ma L.-J."/>
            <person name="Dean R.A."/>
        </authorList>
    </citation>
    <scope>NUCLEOTIDE SEQUENCE</scope>
    <source>
        <strain evidence="2">ATCC 64411 / 73-15</strain>
    </source>
</reference>
<dbReference type="VEuPathDB" id="FungiDB:MAPG_03078"/>